<protein>
    <recommendedName>
        <fullName evidence="1">YgjP-like metallopeptidase domain-containing protein</fullName>
    </recommendedName>
</protein>
<proteinExistence type="predicted"/>
<evidence type="ECO:0000313" key="2">
    <source>
        <dbReference type="EMBL" id="KPV54131.1"/>
    </source>
</evidence>
<dbReference type="InterPro" id="IPR002725">
    <property type="entry name" value="YgjP-like_metallopeptidase"/>
</dbReference>
<dbReference type="CDD" id="cd07344">
    <property type="entry name" value="M48_yhfN_like"/>
    <property type="match status" value="1"/>
</dbReference>
<dbReference type="PANTHER" id="PTHR30399">
    <property type="entry name" value="UNCHARACTERIZED PROTEIN YGJP"/>
    <property type="match status" value="1"/>
</dbReference>
<dbReference type="PATRIC" id="fig|186479.3.peg.330"/>
<dbReference type="Pfam" id="PF01863">
    <property type="entry name" value="YgjP-like"/>
    <property type="match status" value="1"/>
</dbReference>
<dbReference type="EMBL" id="LJCR01000107">
    <property type="protein sequence ID" value="KPV54131.1"/>
    <property type="molecule type" value="Genomic_DNA"/>
</dbReference>
<accession>A0A0P9DKT4</accession>
<keyword evidence="3" id="KW-1185">Reference proteome</keyword>
<comment type="caution">
    <text evidence="2">The sequence shown here is derived from an EMBL/GenBank/DDBJ whole genome shotgun (WGS) entry which is preliminary data.</text>
</comment>
<dbReference type="InterPro" id="IPR053136">
    <property type="entry name" value="UTP_pyrophosphatase-like"/>
</dbReference>
<dbReference type="AlphaFoldDB" id="A0A0P9DKT4"/>
<dbReference type="PANTHER" id="PTHR30399:SF1">
    <property type="entry name" value="UTP PYROPHOSPHATASE"/>
    <property type="match status" value="1"/>
</dbReference>
<evidence type="ECO:0000313" key="3">
    <source>
        <dbReference type="Proteomes" id="UP000050509"/>
    </source>
</evidence>
<organism evidence="2 3">
    <name type="scientific">Kouleothrix aurantiaca</name>
    <dbReference type="NCBI Taxonomy" id="186479"/>
    <lineage>
        <taxon>Bacteria</taxon>
        <taxon>Bacillati</taxon>
        <taxon>Chloroflexota</taxon>
        <taxon>Chloroflexia</taxon>
        <taxon>Chloroflexales</taxon>
        <taxon>Roseiflexineae</taxon>
        <taxon>Roseiflexaceae</taxon>
        <taxon>Kouleothrix</taxon>
    </lineage>
</organism>
<evidence type="ECO:0000259" key="1">
    <source>
        <dbReference type="Pfam" id="PF01863"/>
    </source>
</evidence>
<reference evidence="2 3" key="1">
    <citation type="submission" date="2015-09" db="EMBL/GenBank/DDBJ databases">
        <title>Draft genome sequence of Kouleothrix aurantiaca JCM 19913.</title>
        <authorList>
            <person name="Hemp J."/>
        </authorList>
    </citation>
    <scope>NUCLEOTIDE SEQUENCE [LARGE SCALE GENOMIC DNA]</scope>
    <source>
        <strain evidence="2 3">COM-B</strain>
    </source>
</reference>
<name>A0A0P9DKT4_9CHLR</name>
<gene>
    <name evidence="2" type="ORF">SE17_05595</name>
</gene>
<dbReference type="Proteomes" id="UP000050509">
    <property type="component" value="Unassembled WGS sequence"/>
</dbReference>
<sequence length="238" mass="27827">MSEQTYHVQYGATTIHYTLIYAHRKTLAISVAPDLSVSVSAPEHTPHHDIEARIRKRAPWILRQQRELERYLPQQPPRQYVSGETHRYLGRQYRLKVLEGSTEAVKLTRGWLHVCTERPKDTAHIKALLDAWYRKQAERVFCERLQAVLPRFAHLGVAAPKLVIKQLEARWGSCNNAGVITLNLRLMQVPKQYIDYVLAHELAHVVEHNHSKRFYALLDRIMPDWPERRRQLNEVALP</sequence>
<dbReference type="Gene3D" id="3.30.2010.10">
    <property type="entry name" value="Metalloproteases ('zincins'), catalytic domain"/>
    <property type="match status" value="1"/>
</dbReference>
<feature type="domain" description="YgjP-like metallopeptidase" evidence="1">
    <location>
        <begin position="25"/>
        <end position="234"/>
    </location>
</feature>